<dbReference type="EMBL" id="AMZH03006255">
    <property type="protein sequence ID" value="RRT64283.1"/>
    <property type="molecule type" value="Genomic_DNA"/>
</dbReference>
<accession>A0A426ZJV3</accession>
<comment type="caution">
    <text evidence="1">The sequence shown here is derived from an EMBL/GenBank/DDBJ whole genome shotgun (WGS) entry which is preliminary data.</text>
</comment>
<evidence type="ECO:0000313" key="1">
    <source>
        <dbReference type="EMBL" id="RRT64283.1"/>
    </source>
</evidence>
<gene>
    <name evidence="1" type="ORF">B296_00016168</name>
</gene>
<sequence length="93" mass="10003">MSCMFAIADSRSCSCASVWSHTTWFYPNGTLTSNPCILCAQANRDMTRMEIFLSLVQLLEPASESVSAPSSAAGNINTAPTAFHQTKVTARVV</sequence>
<dbReference type="Proteomes" id="UP000287651">
    <property type="component" value="Unassembled WGS sequence"/>
</dbReference>
<name>A0A426ZJV3_ENSVE</name>
<evidence type="ECO:0000313" key="2">
    <source>
        <dbReference type="Proteomes" id="UP000287651"/>
    </source>
</evidence>
<proteinExistence type="predicted"/>
<organism evidence="1 2">
    <name type="scientific">Ensete ventricosum</name>
    <name type="common">Abyssinian banana</name>
    <name type="synonym">Musa ensete</name>
    <dbReference type="NCBI Taxonomy" id="4639"/>
    <lineage>
        <taxon>Eukaryota</taxon>
        <taxon>Viridiplantae</taxon>
        <taxon>Streptophyta</taxon>
        <taxon>Embryophyta</taxon>
        <taxon>Tracheophyta</taxon>
        <taxon>Spermatophyta</taxon>
        <taxon>Magnoliopsida</taxon>
        <taxon>Liliopsida</taxon>
        <taxon>Zingiberales</taxon>
        <taxon>Musaceae</taxon>
        <taxon>Ensete</taxon>
    </lineage>
</organism>
<reference evidence="1 2" key="1">
    <citation type="journal article" date="2014" name="Agronomy (Basel)">
        <title>A Draft Genome Sequence for Ensete ventricosum, the Drought-Tolerant Tree Against Hunger.</title>
        <authorList>
            <person name="Harrison J."/>
            <person name="Moore K.A."/>
            <person name="Paszkiewicz K."/>
            <person name="Jones T."/>
            <person name="Grant M."/>
            <person name="Ambacheew D."/>
            <person name="Muzemil S."/>
            <person name="Studholme D.J."/>
        </authorList>
    </citation>
    <scope>NUCLEOTIDE SEQUENCE [LARGE SCALE GENOMIC DNA]</scope>
</reference>
<dbReference type="AlphaFoldDB" id="A0A426ZJV3"/>
<protein>
    <submittedName>
        <fullName evidence="1">Uncharacterized protein</fullName>
    </submittedName>
</protein>